<comment type="caution">
    <text evidence="7">The sequence shown here is derived from an EMBL/GenBank/DDBJ whole genome shotgun (WGS) entry which is preliminary data.</text>
</comment>
<dbReference type="CDD" id="cd10001">
    <property type="entry name" value="HDAC_classII_APAH"/>
    <property type="match status" value="1"/>
</dbReference>
<dbReference type="PANTHER" id="PTHR10625">
    <property type="entry name" value="HISTONE DEACETYLASE HDAC1-RELATED"/>
    <property type="match status" value="1"/>
</dbReference>
<dbReference type="EMBL" id="JAELYA010000009">
    <property type="protein sequence ID" value="MBO3277797.1"/>
    <property type="molecule type" value="Genomic_DNA"/>
</dbReference>
<proteinExistence type="inferred from homology"/>
<dbReference type="PANTHER" id="PTHR10625:SF17">
    <property type="entry name" value="HISTONE DEACETYLASE 8"/>
    <property type="match status" value="1"/>
</dbReference>
<dbReference type="Pfam" id="PF00850">
    <property type="entry name" value="Hist_deacetyl"/>
    <property type="match status" value="1"/>
</dbReference>
<reference evidence="7 8" key="1">
    <citation type="submission" date="2020-12" db="EMBL/GenBank/DDBJ databases">
        <title>Pseudomonas schmalbachii sp. nov. isolated from millipede gut.</title>
        <authorList>
            <person name="Shelomi M."/>
        </authorList>
    </citation>
    <scope>NUCLEOTIDE SEQUENCE [LARGE SCALE GENOMIC DNA]</scope>
    <source>
        <strain evidence="7 8">Milli4</strain>
    </source>
</reference>
<feature type="domain" description="Histone deacetylase" evidence="6">
    <location>
        <begin position="28"/>
        <end position="335"/>
    </location>
</feature>
<evidence type="ECO:0000256" key="4">
    <source>
        <dbReference type="ARBA" id="ARBA00022801"/>
    </source>
</evidence>
<evidence type="ECO:0000256" key="3">
    <source>
        <dbReference type="ARBA" id="ARBA00022723"/>
    </source>
</evidence>
<dbReference type="Gene3D" id="3.40.800.20">
    <property type="entry name" value="Histone deacetylase domain"/>
    <property type="match status" value="1"/>
</dbReference>
<keyword evidence="3" id="KW-0479">Metal-binding</keyword>
<name>A0ABS3TVV8_9PSED</name>
<dbReference type="SUPFAM" id="SSF52768">
    <property type="entry name" value="Arginase/deacetylase"/>
    <property type="match status" value="1"/>
</dbReference>
<comment type="cofactor">
    <cofactor evidence="1">
        <name>Zn(2+)</name>
        <dbReference type="ChEBI" id="CHEBI:29105"/>
    </cofactor>
</comment>
<accession>A0ABS3TVV8</accession>
<dbReference type="InterPro" id="IPR000286">
    <property type="entry name" value="HDACs"/>
</dbReference>
<evidence type="ECO:0000256" key="2">
    <source>
        <dbReference type="ARBA" id="ARBA00005947"/>
    </source>
</evidence>
<evidence type="ECO:0000256" key="5">
    <source>
        <dbReference type="ARBA" id="ARBA00022833"/>
    </source>
</evidence>
<evidence type="ECO:0000256" key="1">
    <source>
        <dbReference type="ARBA" id="ARBA00001947"/>
    </source>
</evidence>
<dbReference type="PRINTS" id="PR01270">
    <property type="entry name" value="HDASUPER"/>
</dbReference>
<comment type="similarity">
    <text evidence="2">Belongs to the histone deacetylase family.</text>
</comment>
<evidence type="ECO:0000313" key="7">
    <source>
        <dbReference type="EMBL" id="MBO3277797.1"/>
    </source>
</evidence>
<dbReference type="InterPro" id="IPR023696">
    <property type="entry name" value="Ureohydrolase_dom_sf"/>
</dbReference>
<sequence length="338" mass="37367">MLTFFHPEQLLHLPRSYFSRGQMRTPQEVPERAERLLKAVGAMGFPILAPDDFGRQPLLAAHSEAYLDFLEHAYQRWHDVPEDWGDEVMSNVFIREGNPLRGVLAQAARYLADGSCPVGEHTWRSAYWSAQSAVAAARQVRDGEPAAYALCRPPGHHAREEGAGGFCYLNNAAIAAAELRHRFDRVAILDTDMHHGQGIQEIFYGRDDVLYVSVHGDPTNFYPVVAGFDDERGEGQGEGFNLNLPMPHGASEEDFFAQVGTALKAVREFGAQALVLSLGFDIYREDPQSKVAVSTEGFGRLGREVAALGLPQVIVQEGGYHLQTLERNAQAFFDGLKG</sequence>
<gene>
    <name evidence="7" type="ORF">JFY56_21495</name>
</gene>
<dbReference type="InterPro" id="IPR037138">
    <property type="entry name" value="His_deacetylse_dom_sf"/>
</dbReference>
<dbReference type="RefSeq" id="WP_208316179.1">
    <property type="nucleotide sequence ID" value="NZ_JAELYA010000009.1"/>
</dbReference>
<protein>
    <submittedName>
        <fullName evidence="7">Histone deacetylase family protein</fullName>
    </submittedName>
</protein>
<dbReference type="Proteomes" id="UP000669060">
    <property type="component" value="Unassembled WGS sequence"/>
</dbReference>
<keyword evidence="8" id="KW-1185">Reference proteome</keyword>
<organism evidence="7 8">
    <name type="scientific">Pseudomonas schmalbachii</name>
    <dbReference type="NCBI Taxonomy" id="2816993"/>
    <lineage>
        <taxon>Bacteria</taxon>
        <taxon>Pseudomonadati</taxon>
        <taxon>Pseudomonadota</taxon>
        <taxon>Gammaproteobacteria</taxon>
        <taxon>Pseudomonadales</taxon>
        <taxon>Pseudomonadaceae</taxon>
        <taxon>Pseudomonas</taxon>
    </lineage>
</organism>
<evidence type="ECO:0000313" key="8">
    <source>
        <dbReference type="Proteomes" id="UP000669060"/>
    </source>
</evidence>
<dbReference type="InterPro" id="IPR023801">
    <property type="entry name" value="His_deacetylse_dom"/>
</dbReference>
<keyword evidence="5" id="KW-0862">Zinc</keyword>
<evidence type="ECO:0000259" key="6">
    <source>
        <dbReference type="Pfam" id="PF00850"/>
    </source>
</evidence>
<keyword evidence="4" id="KW-0378">Hydrolase</keyword>